<dbReference type="AlphaFoldDB" id="A0A1N7S1M7"/>
<protein>
    <submittedName>
        <fullName evidence="1">Uncharacterized protein</fullName>
    </submittedName>
</protein>
<keyword evidence="2" id="KW-1185">Reference proteome</keyword>
<comment type="caution">
    <text evidence="1">The sequence shown here is derived from an EMBL/GenBank/DDBJ whole genome shotgun (WGS) entry which is preliminary data.</text>
</comment>
<dbReference type="EMBL" id="CYGY02000028">
    <property type="protein sequence ID" value="SIT41300.1"/>
    <property type="molecule type" value="Genomic_DNA"/>
</dbReference>
<sequence length="26" mass="3215">MYRDVSARFTQKYAFRPALSLMRGWY</sequence>
<evidence type="ECO:0000313" key="1">
    <source>
        <dbReference type="EMBL" id="SIT41300.1"/>
    </source>
</evidence>
<gene>
    <name evidence="1" type="ORF">BN2476_280022</name>
</gene>
<dbReference type="Proteomes" id="UP000195569">
    <property type="component" value="Unassembled WGS sequence"/>
</dbReference>
<organism evidence="1 2">
    <name type="scientific">Paraburkholderia piptadeniae</name>
    <dbReference type="NCBI Taxonomy" id="1701573"/>
    <lineage>
        <taxon>Bacteria</taxon>
        <taxon>Pseudomonadati</taxon>
        <taxon>Pseudomonadota</taxon>
        <taxon>Betaproteobacteria</taxon>
        <taxon>Burkholderiales</taxon>
        <taxon>Burkholderiaceae</taxon>
        <taxon>Paraburkholderia</taxon>
    </lineage>
</organism>
<reference evidence="1" key="1">
    <citation type="submission" date="2016-12" db="EMBL/GenBank/DDBJ databases">
        <authorList>
            <person name="Moulin L."/>
        </authorList>
    </citation>
    <scope>NUCLEOTIDE SEQUENCE [LARGE SCALE GENOMIC DNA]</scope>
    <source>
        <strain evidence="1">STM 7183</strain>
    </source>
</reference>
<accession>A0A1N7S1M7</accession>
<proteinExistence type="predicted"/>
<name>A0A1N7S1M7_9BURK</name>
<evidence type="ECO:0000313" key="2">
    <source>
        <dbReference type="Proteomes" id="UP000195569"/>
    </source>
</evidence>